<dbReference type="InterPro" id="IPR036582">
    <property type="entry name" value="Mao_N_sf"/>
</dbReference>
<evidence type="ECO:0000313" key="2">
    <source>
        <dbReference type="EMBL" id="MBD2862927.1"/>
    </source>
</evidence>
<accession>A0A927CAC5</accession>
<dbReference type="InterPro" id="IPR012854">
    <property type="entry name" value="Cu_amine_oxidase-like_N"/>
</dbReference>
<keyword evidence="3" id="KW-1185">Reference proteome</keyword>
<sequence>MNELKKFIGGILCGILISICTAVYAEKLGELSLFPVAFKFNDKNVSLGEHDVSLNYEGKTYVPLRFMAENLGAAVSYDPASSTVSVLYNESNRPVLRDPSYPSVAIGNLKPVKDGEKTRLGGYLLFDSSDKQFQADQVMQMRIQLTFYDWNQKQIGITTSLITFGGWADNPFEVVPFNVWVEGDMPHYDHAELTVLYLGKPLQNFH</sequence>
<comment type="caution">
    <text evidence="2">The sequence shown here is derived from an EMBL/GenBank/DDBJ whole genome shotgun (WGS) entry which is preliminary data.</text>
</comment>
<dbReference type="SUPFAM" id="SSF55383">
    <property type="entry name" value="Copper amine oxidase, domain N"/>
    <property type="match status" value="1"/>
</dbReference>
<evidence type="ECO:0000313" key="3">
    <source>
        <dbReference type="Proteomes" id="UP000639396"/>
    </source>
</evidence>
<evidence type="ECO:0000259" key="1">
    <source>
        <dbReference type="Pfam" id="PF07833"/>
    </source>
</evidence>
<name>A0A927CAC5_9BACL</name>
<dbReference type="AlphaFoldDB" id="A0A927CAC5"/>
<feature type="domain" description="Copper amine oxidase-like N-terminal" evidence="1">
    <location>
        <begin position="55"/>
        <end position="89"/>
    </location>
</feature>
<proteinExistence type="predicted"/>
<organism evidence="2 3">
    <name type="scientific">Paenibacillus oceani</name>
    <dbReference type="NCBI Taxonomy" id="2772510"/>
    <lineage>
        <taxon>Bacteria</taxon>
        <taxon>Bacillati</taxon>
        <taxon>Bacillota</taxon>
        <taxon>Bacilli</taxon>
        <taxon>Bacillales</taxon>
        <taxon>Paenibacillaceae</taxon>
        <taxon>Paenibacillus</taxon>
    </lineage>
</organism>
<dbReference type="EMBL" id="JACXJA010000015">
    <property type="protein sequence ID" value="MBD2862927.1"/>
    <property type="molecule type" value="Genomic_DNA"/>
</dbReference>
<protein>
    <recommendedName>
        <fullName evidence="1">Copper amine oxidase-like N-terminal domain-containing protein</fullName>
    </recommendedName>
</protein>
<dbReference type="RefSeq" id="WP_190928254.1">
    <property type="nucleotide sequence ID" value="NZ_JACXJA010000015.1"/>
</dbReference>
<gene>
    <name evidence="2" type="ORF">IDH45_13125</name>
</gene>
<reference evidence="2" key="1">
    <citation type="submission" date="2020-09" db="EMBL/GenBank/DDBJ databases">
        <title>A novel bacterium of genus Paenibacillus, isolated from South China Sea.</title>
        <authorList>
            <person name="Huang H."/>
            <person name="Mo K."/>
            <person name="Hu Y."/>
        </authorList>
    </citation>
    <scope>NUCLEOTIDE SEQUENCE</scope>
    <source>
        <strain evidence="2">IB182363</strain>
    </source>
</reference>
<dbReference type="Pfam" id="PF07833">
    <property type="entry name" value="Cu_amine_oxidN1"/>
    <property type="match status" value="1"/>
</dbReference>
<dbReference type="Proteomes" id="UP000639396">
    <property type="component" value="Unassembled WGS sequence"/>
</dbReference>